<dbReference type="GO" id="GO:0008235">
    <property type="term" value="F:metalloexopeptidase activity"/>
    <property type="evidence" value="ECO:0007669"/>
    <property type="project" value="InterPro"/>
</dbReference>
<proteinExistence type="predicted"/>
<name>B1KDD2_SHEWM</name>
<feature type="domain" description="Peptidase M28" evidence="1">
    <location>
        <begin position="129"/>
        <end position="337"/>
    </location>
</feature>
<protein>
    <submittedName>
        <fullName evidence="2">Peptidase M28</fullName>
    </submittedName>
</protein>
<dbReference type="KEGG" id="swd:Swoo_0637"/>
<dbReference type="PROSITE" id="PS51257">
    <property type="entry name" value="PROKAR_LIPOPROTEIN"/>
    <property type="match status" value="1"/>
</dbReference>
<dbReference type="GO" id="GO:0006508">
    <property type="term" value="P:proteolysis"/>
    <property type="evidence" value="ECO:0007669"/>
    <property type="project" value="InterPro"/>
</dbReference>
<dbReference type="PANTHER" id="PTHR12147">
    <property type="entry name" value="METALLOPEPTIDASE M28 FAMILY MEMBER"/>
    <property type="match status" value="1"/>
</dbReference>
<evidence type="ECO:0000313" key="2">
    <source>
        <dbReference type="EMBL" id="ACA84933.1"/>
    </source>
</evidence>
<dbReference type="eggNOG" id="COG2234">
    <property type="taxonomic scope" value="Bacteria"/>
</dbReference>
<organism evidence="2 3">
    <name type="scientific">Shewanella woodyi (strain ATCC 51908 / MS32)</name>
    <dbReference type="NCBI Taxonomy" id="392500"/>
    <lineage>
        <taxon>Bacteria</taxon>
        <taxon>Pseudomonadati</taxon>
        <taxon>Pseudomonadota</taxon>
        <taxon>Gammaproteobacteria</taxon>
        <taxon>Alteromonadales</taxon>
        <taxon>Shewanellaceae</taxon>
        <taxon>Shewanella</taxon>
    </lineage>
</organism>
<dbReference type="Gene3D" id="3.40.630.10">
    <property type="entry name" value="Zn peptidases"/>
    <property type="match status" value="1"/>
</dbReference>
<reference evidence="2 3" key="1">
    <citation type="submission" date="2008-02" db="EMBL/GenBank/DDBJ databases">
        <title>Complete sequence of Shewanella woodyi ATCC 51908.</title>
        <authorList>
            <consortium name="US DOE Joint Genome Institute"/>
            <person name="Copeland A."/>
            <person name="Lucas S."/>
            <person name="Lapidus A."/>
            <person name="Glavina del Rio T."/>
            <person name="Dalin E."/>
            <person name="Tice H."/>
            <person name="Bruce D."/>
            <person name="Goodwin L."/>
            <person name="Pitluck S."/>
            <person name="Sims D."/>
            <person name="Brettin T."/>
            <person name="Detter J.C."/>
            <person name="Han C."/>
            <person name="Kuske C.R."/>
            <person name="Schmutz J."/>
            <person name="Larimer F."/>
            <person name="Land M."/>
            <person name="Hauser L."/>
            <person name="Kyrpides N."/>
            <person name="Lykidis A."/>
            <person name="Zhao J.-S."/>
            <person name="Richardson P."/>
        </authorList>
    </citation>
    <scope>NUCLEOTIDE SEQUENCE [LARGE SCALE GENOMIC DNA]</scope>
    <source>
        <strain evidence="3">ATCC 51908 / MS32</strain>
    </source>
</reference>
<dbReference type="HOGENOM" id="CLU_019932_0_1_6"/>
<dbReference type="InterPro" id="IPR045175">
    <property type="entry name" value="M28_fam"/>
</dbReference>
<gene>
    <name evidence="2" type="ordered locus">Swoo_0637</name>
</gene>
<dbReference type="EMBL" id="CP000961">
    <property type="protein sequence ID" value="ACA84933.1"/>
    <property type="molecule type" value="Genomic_DNA"/>
</dbReference>
<dbReference type="PANTHER" id="PTHR12147:SF26">
    <property type="entry name" value="PEPTIDASE M28 DOMAIN-CONTAINING PROTEIN"/>
    <property type="match status" value="1"/>
</dbReference>
<dbReference type="STRING" id="392500.Swoo_0637"/>
<dbReference type="Pfam" id="PF04389">
    <property type="entry name" value="Peptidase_M28"/>
    <property type="match status" value="1"/>
</dbReference>
<sequence length="352" mass="39084" precursor="true">MSPTQIKLISLRFSFTLSILLLFSLTLSGCSTFSTSCKTQLKANWVDQQALKADLAQLTSAKFEGRKTGTQGAALTRDYLNERFTQIGLTPWQSAQADTKTTTQQSKNTDKFNLPFTYSQGFSERKGSNVVGVLKASNPSTSWRLVIAHYDHLGVKGRKIYPGADDNASGIAAMLQLANYAATHPELFTKTNLMFVATDAEEPGLYGGYALAELLSQQNITPNNKQIELAINLDMIGRPERSMVVYLEGRRGFSQFPLIKQKLINETGLCIKAKHPRKRGQLTGNIDWLRASDHYPLHKVGVPWLYFGVPPHQDYHAPSDTQEKIDFEFLAAVTSSAHQLLIIDSLQLGNIQ</sequence>
<evidence type="ECO:0000313" key="3">
    <source>
        <dbReference type="Proteomes" id="UP000002168"/>
    </source>
</evidence>
<dbReference type="InterPro" id="IPR007484">
    <property type="entry name" value="Peptidase_M28"/>
</dbReference>
<dbReference type="Proteomes" id="UP000002168">
    <property type="component" value="Chromosome"/>
</dbReference>
<accession>B1KDD2</accession>
<dbReference type="CDD" id="cd05662">
    <property type="entry name" value="M28_like"/>
    <property type="match status" value="1"/>
</dbReference>
<dbReference type="AlphaFoldDB" id="B1KDD2"/>
<dbReference type="SUPFAM" id="SSF53187">
    <property type="entry name" value="Zn-dependent exopeptidases"/>
    <property type="match status" value="1"/>
</dbReference>
<keyword evidence="3" id="KW-1185">Reference proteome</keyword>
<dbReference type="RefSeq" id="WP_012323280.1">
    <property type="nucleotide sequence ID" value="NC_010506.1"/>
</dbReference>
<evidence type="ECO:0000259" key="1">
    <source>
        <dbReference type="Pfam" id="PF04389"/>
    </source>
</evidence>